<dbReference type="EMBL" id="JAYMYQ010000001">
    <property type="protein sequence ID" value="KAK7363406.1"/>
    <property type="molecule type" value="Genomic_DNA"/>
</dbReference>
<evidence type="ECO:0000313" key="1">
    <source>
        <dbReference type="EMBL" id="KAK7363406.1"/>
    </source>
</evidence>
<comment type="caution">
    <text evidence="1">The sequence shown here is derived from an EMBL/GenBank/DDBJ whole genome shotgun (WGS) entry which is preliminary data.</text>
</comment>
<reference evidence="1 2" key="1">
    <citation type="submission" date="2024-01" db="EMBL/GenBank/DDBJ databases">
        <title>The genomes of 5 underutilized Papilionoideae crops provide insights into root nodulation and disease resistanc.</title>
        <authorList>
            <person name="Jiang F."/>
        </authorList>
    </citation>
    <scope>NUCLEOTIDE SEQUENCE [LARGE SCALE GENOMIC DNA]</scope>
    <source>
        <strain evidence="1">LVBAO_FW01</strain>
        <tissue evidence="1">Leaves</tissue>
    </source>
</reference>
<gene>
    <name evidence="1" type="ORF">VNO77_05549</name>
</gene>
<proteinExistence type="predicted"/>
<organism evidence="1 2">
    <name type="scientific">Canavalia gladiata</name>
    <name type="common">Sword bean</name>
    <name type="synonym">Dolichos gladiatus</name>
    <dbReference type="NCBI Taxonomy" id="3824"/>
    <lineage>
        <taxon>Eukaryota</taxon>
        <taxon>Viridiplantae</taxon>
        <taxon>Streptophyta</taxon>
        <taxon>Embryophyta</taxon>
        <taxon>Tracheophyta</taxon>
        <taxon>Spermatophyta</taxon>
        <taxon>Magnoliopsida</taxon>
        <taxon>eudicotyledons</taxon>
        <taxon>Gunneridae</taxon>
        <taxon>Pentapetalae</taxon>
        <taxon>rosids</taxon>
        <taxon>fabids</taxon>
        <taxon>Fabales</taxon>
        <taxon>Fabaceae</taxon>
        <taxon>Papilionoideae</taxon>
        <taxon>50 kb inversion clade</taxon>
        <taxon>NPAAA clade</taxon>
        <taxon>indigoferoid/millettioid clade</taxon>
        <taxon>Phaseoleae</taxon>
        <taxon>Canavalia</taxon>
    </lineage>
</organism>
<dbReference type="Proteomes" id="UP001367508">
    <property type="component" value="Unassembled WGS sequence"/>
</dbReference>
<evidence type="ECO:0000313" key="2">
    <source>
        <dbReference type="Proteomes" id="UP001367508"/>
    </source>
</evidence>
<protein>
    <submittedName>
        <fullName evidence="1">Uncharacterized protein</fullName>
    </submittedName>
</protein>
<dbReference type="AlphaFoldDB" id="A0AAN9MZB2"/>
<accession>A0AAN9MZB2</accession>
<sequence>MSNSKEIYIPPSYFLISVIYAHIRKCLLDWFCKFRFFRVVLADVHINFLYVDLLDLSDELNCPGDIADWGKKERSRINSQFGQANALNWGFLDTYEVLYYFI</sequence>
<name>A0AAN9MZB2_CANGL</name>
<keyword evidence="2" id="KW-1185">Reference proteome</keyword>